<dbReference type="CDD" id="cd06127">
    <property type="entry name" value="DEDDh"/>
    <property type="match status" value="1"/>
</dbReference>
<proteinExistence type="predicted"/>
<dbReference type="GeneID" id="80020347"/>
<dbReference type="NCBIfam" id="NF005927">
    <property type="entry name" value="PRK07942.1"/>
    <property type="match status" value="1"/>
</dbReference>
<dbReference type="Proteomes" id="UP000595090">
    <property type="component" value="Segment"/>
</dbReference>
<keyword evidence="3" id="KW-1185">Reference proteome</keyword>
<evidence type="ECO:0000259" key="1">
    <source>
        <dbReference type="SMART" id="SM00479"/>
    </source>
</evidence>
<dbReference type="InterPro" id="IPR013520">
    <property type="entry name" value="Ribonucl_H"/>
</dbReference>
<dbReference type="RefSeq" id="YP_010755677.1">
    <property type="nucleotide sequence ID" value="NC_073473.1"/>
</dbReference>
<dbReference type="InterPro" id="IPR012337">
    <property type="entry name" value="RNaseH-like_sf"/>
</dbReference>
<dbReference type="SUPFAM" id="SSF53098">
    <property type="entry name" value="Ribonuclease H-like"/>
    <property type="match status" value="1"/>
</dbReference>
<evidence type="ECO:0000313" key="2">
    <source>
        <dbReference type="EMBL" id="QPL14090.1"/>
    </source>
</evidence>
<name>A0A7T0Q3D3_9CAUD</name>
<dbReference type="GO" id="GO:0003676">
    <property type="term" value="F:nucleic acid binding"/>
    <property type="evidence" value="ECO:0007669"/>
    <property type="project" value="InterPro"/>
</dbReference>
<dbReference type="KEGG" id="vg:80020347"/>
<evidence type="ECO:0000313" key="3">
    <source>
        <dbReference type="Proteomes" id="UP000595090"/>
    </source>
</evidence>
<reference evidence="2 3" key="1">
    <citation type="submission" date="2020-11" db="EMBL/GenBank/DDBJ databases">
        <authorList>
            <person name="Asamoah-Frimpong E.A."/>
            <person name="Attaran A."/>
            <person name="Berhane B."/>
            <person name="Boone B.K."/>
            <person name="Cesta G."/>
            <person name="Chorbajian C."/>
            <person name="Cowan J.T."/>
            <person name="Datu D.V."/>
            <person name="Der L."/>
            <person name="Egbunine A.O."/>
            <person name="Giampietro H."/>
            <person name="Gunnison R.P."/>
            <person name="Joseph M.A."/>
            <person name="Kiewe T."/>
            <person name="Oboh E.C."/>
            <person name="O'Neill K."/>
            <person name="Oxlaj J.A."/>
            <person name="Patel A.K."/>
            <person name="Saqaf K."/>
            <person name="Vuong K."/>
            <person name="Walker C."/>
            <person name="Wikina T."/>
            <person name="Yan T."/>
            <person name="Avazpour P."/>
            <person name="Kim F.M."/>
            <person name="Mason K.J."/>
            <person name="Nguyen D.A."/>
            <person name="Pettit S.M."/>
            <person name="Zhou O.J."/>
            <person name="Brissett D.L."/>
            <person name="Gualtieri C."/>
            <person name="Hufford T.M."/>
            <person name="Ko J.M."/>
            <person name="Novak J.K."/>
            <person name="Smith Z.M."/>
            <person name="Erill I."/>
            <person name="Caruso S.M."/>
            <person name="Garlena R.A."/>
            <person name="Russell D.A."/>
            <person name="Pope W.H."/>
            <person name="Jacobs-Sera D."/>
            <person name="Hatfull G.F."/>
        </authorList>
    </citation>
    <scope>NUCLEOTIDE SEQUENCE [LARGE SCALE GENOMIC DNA]</scope>
</reference>
<dbReference type="EMBL" id="MW291017">
    <property type="protein sequence ID" value="QPL14090.1"/>
    <property type="molecule type" value="Genomic_DNA"/>
</dbReference>
<accession>A0A7T0Q3D3</accession>
<dbReference type="SMART" id="SM00479">
    <property type="entry name" value="EXOIII"/>
    <property type="match status" value="1"/>
</dbReference>
<organism evidence="2 3">
    <name type="scientific">Streptomyces phage TurkishDelight</name>
    <dbReference type="NCBI Taxonomy" id="2793708"/>
    <lineage>
        <taxon>Viruses</taxon>
        <taxon>Duplodnaviria</taxon>
        <taxon>Heunggongvirae</taxon>
        <taxon>Uroviricota</taxon>
        <taxon>Caudoviricetes</taxon>
        <taxon>Dolmabahcevirus</taxon>
        <taxon>Dolmabahcevirus turkishdelight</taxon>
    </lineage>
</organism>
<feature type="domain" description="Exonuclease" evidence="1">
    <location>
        <begin position="13"/>
        <end position="191"/>
    </location>
</feature>
<gene>
    <name evidence="2" type="primary">61</name>
    <name evidence="2" type="ORF">SEA_TURKISHDELIGHT_61</name>
</gene>
<protein>
    <submittedName>
        <fullName evidence="2">DnaQ-like DNA polymerase III subunit</fullName>
    </submittedName>
</protein>
<dbReference type="InterPro" id="IPR036397">
    <property type="entry name" value="RNaseH_sf"/>
</dbReference>
<dbReference type="Gene3D" id="3.30.420.10">
    <property type="entry name" value="Ribonuclease H-like superfamily/Ribonuclease H"/>
    <property type="match status" value="1"/>
</dbReference>
<sequence>MRTASQLDWTYGRFTGFDLETTSTDPQEARIVTGSVVQYGGGQPTTALTRVSDVGGAEIPADATRIHGYTTEAARTAGRPAPAVVEEFTAALAAAVEEGRPLVIMNATYDLTVLDREARRYGILPLLDRVSPAVLDPYVMDKRVRQFRRGGRTLGDLCRHYVVPLEGAHSSEADATAACALVRKMGRRYRVLSRLTVDQLHREQVAWAREQNEGLRDYFARTPGKEAWARDVRLEWPLLPFREVSSR</sequence>
<dbReference type="Pfam" id="PF00929">
    <property type="entry name" value="RNase_T"/>
    <property type="match status" value="1"/>
</dbReference>